<dbReference type="RefSeq" id="WP_011839398.1">
    <property type="nucleotide sequence ID" value="NC_009033.1"/>
</dbReference>
<protein>
    <submittedName>
        <fullName evidence="1">ATP-NAD/AcoX kinase</fullName>
    </submittedName>
</protein>
<dbReference type="GO" id="GO:0006741">
    <property type="term" value="P:NADP+ biosynthetic process"/>
    <property type="evidence" value="ECO:0007669"/>
    <property type="project" value="InterPro"/>
</dbReference>
<dbReference type="Gene3D" id="3.40.50.10330">
    <property type="entry name" value="Probable inorganic polyphosphate/atp-NAD kinase, domain 1"/>
    <property type="match status" value="1"/>
</dbReference>
<dbReference type="Proteomes" id="UP000000254">
    <property type="component" value="Chromosome"/>
</dbReference>
<dbReference type="InterPro" id="IPR002504">
    <property type="entry name" value="NADK"/>
</dbReference>
<dbReference type="PIRSF" id="PIRSF016907">
    <property type="entry name" value="Kin_ATP-NAD"/>
    <property type="match status" value="1"/>
</dbReference>
<organism evidence="1 2">
    <name type="scientific">Staphylothermus marinus (strain ATCC 43588 / DSM 3639 / JCM 9404 / F1)</name>
    <dbReference type="NCBI Taxonomy" id="399550"/>
    <lineage>
        <taxon>Archaea</taxon>
        <taxon>Thermoproteota</taxon>
        <taxon>Thermoprotei</taxon>
        <taxon>Desulfurococcales</taxon>
        <taxon>Desulfurococcaceae</taxon>
        <taxon>Staphylothermus</taxon>
    </lineage>
</organism>
<keyword evidence="1" id="KW-0418">Kinase</keyword>
<evidence type="ECO:0000313" key="2">
    <source>
        <dbReference type="Proteomes" id="UP000000254"/>
    </source>
</evidence>
<dbReference type="STRING" id="399550.Smar_1111"/>
<accession>A3DNJ7</accession>
<dbReference type="eggNOG" id="arCOG01350">
    <property type="taxonomic scope" value="Archaea"/>
</dbReference>
<dbReference type="InterPro" id="IPR039065">
    <property type="entry name" value="AcoX-like"/>
</dbReference>
<reference evidence="2" key="1">
    <citation type="journal article" date="2009" name="BMC Genomics">
        <title>The complete genome sequence of Staphylothermus marinus reveals differences in sulfur metabolism among heterotrophic Crenarchaeota.</title>
        <authorList>
            <person name="Anderson I.J."/>
            <person name="Dharmarajan L."/>
            <person name="Rodriguez J."/>
            <person name="Hooper S."/>
            <person name="Porat I."/>
            <person name="Ulrich L.E."/>
            <person name="Elkins J.G."/>
            <person name="Mavromatis K."/>
            <person name="Sun H."/>
            <person name="Land M."/>
            <person name="Lapidus A."/>
            <person name="Lucas S."/>
            <person name="Barry K."/>
            <person name="Huber H."/>
            <person name="Zhulin I.B."/>
            <person name="Whitman W.B."/>
            <person name="Mukhopadhyay B."/>
            <person name="Woese C."/>
            <person name="Bristow J."/>
            <person name="Kyrpides N."/>
        </authorList>
    </citation>
    <scope>NUCLEOTIDE SEQUENCE [LARGE SCALE GENOMIC DNA]</scope>
    <source>
        <strain evidence="2">ATCC 43588 / DSM 3639 / JCM 9404 / F1</strain>
    </source>
</reference>
<dbReference type="KEGG" id="smr:Smar_1111"/>
<keyword evidence="2" id="KW-1185">Reference proteome</keyword>
<dbReference type="PANTHER" id="PTHR40697">
    <property type="entry name" value="ACETOIN CATABOLISM PROTEIN X"/>
    <property type="match status" value="1"/>
</dbReference>
<dbReference type="InterPro" id="IPR011386">
    <property type="entry name" value="Put_ATP-NAD_kin"/>
</dbReference>
<dbReference type="Pfam" id="PF01513">
    <property type="entry name" value="NAD_kinase"/>
    <property type="match status" value="1"/>
</dbReference>
<dbReference type="PANTHER" id="PTHR40697:SF2">
    <property type="entry name" value="ATP-NAD KINASE-RELATED"/>
    <property type="match status" value="1"/>
</dbReference>
<keyword evidence="1" id="KW-0808">Transferase</keyword>
<dbReference type="InterPro" id="IPR016064">
    <property type="entry name" value="NAD/diacylglycerol_kinase_sf"/>
</dbReference>
<dbReference type="Pfam" id="PF20143">
    <property type="entry name" value="NAD_kinase_C"/>
    <property type="match status" value="1"/>
</dbReference>
<reference evidence="1 2" key="2">
    <citation type="journal article" date="2009" name="Stand. Genomic Sci.">
        <title>Complete genome sequence of Staphylothermus marinus Stetter and Fiala 1986 type strain F1.</title>
        <authorList>
            <person name="Anderson I.J."/>
            <person name="Sun H."/>
            <person name="Lapidus A."/>
            <person name="Copeland A."/>
            <person name="Glavina Del Rio T."/>
            <person name="Tice H."/>
            <person name="Dalin E."/>
            <person name="Lucas S."/>
            <person name="Barry K."/>
            <person name="Land M."/>
            <person name="Richardson P."/>
            <person name="Huber H."/>
            <person name="Kyrpides N.C."/>
        </authorList>
    </citation>
    <scope>NUCLEOTIDE SEQUENCE [LARGE SCALE GENOMIC DNA]</scope>
    <source>
        <strain evidence="2">ATCC 43588 / DSM 3639 / JCM 9404 / F1</strain>
    </source>
</reference>
<dbReference type="HOGENOM" id="CLU_064691_0_0_2"/>
<gene>
    <name evidence="1" type="ordered locus">Smar_1111</name>
</gene>
<dbReference type="AlphaFoldDB" id="A3DNJ7"/>
<sequence>MIKTIRIGFIVNPIAGMGGRVGLKGTDGEAYYEALRRGAKPVSPIRALEFLNSIRTRNIQIITAPKVMGEDIVRKSRLRDKLFKIINSINQPTTPEDTRRIARQMIEDIDILVFVGGDGTARDILEAVDKKVPVLGVPAGVKMYSAVFATTPRDAAIVIEDFVKGNVEIVEREVLDIDEEAFRRDKLVVKLYGYLLVPVSSGRIQSSKTIYQDFSEEENKIAIARYVIEHMDKDTIYILGPGSTVKTINKLLGIDGTILGVDVIYRGKLIAKDVGERELLDIINKYNKAMIIVSPIGGQGFVFGRGNQQISPEIIRRVGRENILIVSTWRKINSVKVLRVDTGDYEVDAMLKGYWKVLVDYNRFVVKKVV</sequence>
<dbReference type="SUPFAM" id="SSF111331">
    <property type="entry name" value="NAD kinase/diacylglycerol kinase-like"/>
    <property type="match status" value="1"/>
</dbReference>
<name>A3DNJ7_STAMF</name>
<dbReference type="InterPro" id="IPR017438">
    <property type="entry name" value="ATP-NAD_kinase_N"/>
</dbReference>
<dbReference type="EMBL" id="CP000575">
    <property type="protein sequence ID" value="ABN70207.1"/>
    <property type="molecule type" value="Genomic_DNA"/>
</dbReference>
<evidence type="ECO:0000313" key="1">
    <source>
        <dbReference type="EMBL" id="ABN70207.1"/>
    </source>
</evidence>
<dbReference type="GeneID" id="4907965"/>
<proteinExistence type="predicted"/>
<dbReference type="GO" id="GO:0003951">
    <property type="term" value="F:NAD+ kinase activity"/>
    <property type="evidence" value="ECO:0007669"/>
    <property type="project" value="InterPro"/>
</dbReference>